<organism evidence="1 2">
    <name type="scientific">Providencia rettgeri</name>
    <dbReference type="NCBI Taxonomy" id="587"/>
    <lineage>
        <taxon>Bacteria</taxon>
        <taxon>Pseudomonadati</taxon>
        <taxon>Pseudomonadota</taxon>
        <taxon>Gammaproteobacteria</taxon>
        <taxon>Enterobacterales</taxon>
        <taxon>Morganellaceae</taxon>
        <taxon>Providencia</taxon>
    </lineage>
</organism>
<accession>A0A9N8D3H8</accession>
<evidence type="ECO:0000313" key="2">
    <source>
        <dbReference type="Proteomes" id="UP000834611"/>
    </source>
</evidence>
<evidence type="ECO:0000313" key="1">
    <source>
        <dbReference type="EMBL" id="CAB5705497.1"/>
    </source>
</evidence>
<name>A0A9N8D3H8_PRORE</name>
<dbReference type="Proteomes" id="UP000834611">
    <property type="component" value="Unassembled WGS sequence"/>
</dbReference>
<proteinExistence type="predicted"/>
<reference evidence="1" key="1">
    <citation type="submission" date="2020-05" db="EMBL/GenBank/DDBJ databases">
        <authorList>
            <person name="Delgado-Blas J."/>
        </authorList>
    </citation>
    <scope>NUCLEOTIDE SEQUENCE</scope>
    <source>
        <strain evidence="1">BB1453</strain>
    </source>
</reference>
<dbReference type="EMBL" id="CAHPSF010000008">
    <property type="protein sequence ID" value="CAB5705497.1"/>
    <property type="molecule type" value="Genomic_DNA"/>
</dbReference>
<dbReference type="AlphaFoldDB" id="A0A9N8D3H8"/>
<gene>
    <name evidence="1" type="ORF">GHA_03054</name>
</gene>
<sequence>MINNVFIGHAGLILGEGEDAFLYDPAGTYEGCEEKECRGSVQSFRGSGDFFEYPEFDWDSYLKFYLDDGEDIVLIEFIVPRSQMEHMRDNVLYYSDTADNFYCASNVARVLRESGGVFNNIPDEFFAPWGLKKHLLNIQSQKGVVPHVFITMPPHRPFQ</sequence>
<comment type="caution">
    <text evidence="1">The sequence shown here is derived from an EMBL/GenBank/DDBJ whole genome shotgun (WGS) entry which is preliminary data.</text>
</comment>
<protein>
    <submittedName>
        <fullName evidence="1">Uncharacterized protein</fullName>
    </submittedName>
</protein>